<dbReference type="Proteomes" id="UP000823771">
    <property type="component" value="Unassembled WGS sequence"/>
</dbReference>
<protein>
    <recommendedName>
        <fullName evidence="5">Lipoprotein</fullName>
    </recommendedName>
</protein>
<dbReference type="AlphaFoldDB" id="A0A9D9IUW5"/>
<evidence type="ECO:0008006" key="5">
    <source>
        <dbReference type="Google" id="ProtNLM"/>
    </source>
</evidence>
<keyword evidence="2" id="KW-0732">Signal</keyword>
<accession>A0A9D9IUW5</accession>
<comment type="caution">
    <text evidence="3">The sequence shown here is derived from an EMBL/GenBank/DDBJ whole genome shotgun (WGS) entry which is preliminary data.</text>
</comment>
<reference evidence="3" key="2">
    <citation type="journal article" date="2021" name="PeerJ">
        <title>Extensive microbial diversity within the chicken gut microbiome revealed by metagenomics and culture.</title>
        <authorList>
            <person name="Gilroy R."/>
            <person name="Ravi A."/>
            <person name="Getino M."/>
            <person name="Pursley I."/>
            <person name="Horton D.L."/>
            <person name="Alikhan N.F."/>
            <person name="Baker D."/>
            <person name="Gharbi K."/>
            <person name="Hall N."/>
            <person name="Watson M."/>
            <person name="Adriaenssens E.M."/>
            <person name="Foster-Nyarko E."/>
            <person name="Jarju S."/>
            <person name="Secka A."/>
            <person name="Antonio M."/>
            <person name="Oren A."/>
            <person name="Chaudhuri R.R."/>
            <person name="La Ragione R."/>
            <person name="Hildebrand F."/>
            <person name="Pallen M.J."/>
        </authorList>
    </citation>
    <scope>NUCLEOTIDE SEQUENCE</scope>
    <source>
        <strain evidence="3">2478</strain>
    </source>
</reference>
<gene>
    <name evidence="3" type="ORF">IAB80_03325</name>
</gene>
<dbReference type="PROSITE" id="PS51257">
    <property type="entry name" value="PROKAR_LIPOPROTEIN"/>
    <property type="match status" value="1"/>
</dbReference>
<reference evidence="3" key="1">
    <citation type="submission" date="2020-10" db="EMBL/GenBank/DDBJ databases">
        <authorList>
            <person name="Gilroy R."/>
        </authorList>
    </citation>
    <scope>NUCLEOTIDE SEQUENCE</scope>
    <source>
        <strain evidence="3">2478</strain>
    </source>
</reference>
<feature type="signal peptide" evidence="2">
    <location>
        <begin position="1"/>
        <end position="19"/>
    </location>
</feature>
<evidence type="ECO:0000313" key="4">
    <source>
        <dbReference type="Proteomes" id="UP000823771"/>
    </source>
</evidence>
<evidence type="ECO:0000313" key="3">
    <source>
        <dbReference type="EMBL" id="MBO8477913.1"/>
    </source>
</evidence>
<sequence length="192" mass="21235">MKKLFLPLAVLCSALLTVGCDKGNGFSNNLQFDDATHTVTGAVINLYERTEYETNYEIYLLLDGTRYGGDIGGAVYFDMYFDGEVYDLPAGTYVMASGNILDSGEYFYNTETEEKDVNLTSGTLTVSRSGDNYTFTFEGKAIDYYTDPGTAEEKPFSCSYSGPVEYREDGDGTVGFSVTPASEPSRMMEKRR</sequence>
<evidence type="ECO:0000256" key="1">
    <source>
        <dbReference type="SAM" id="MobiDB-lite"/>
    </source>
</evidence>
<feature type="region of interest" description="Disordered" evidence="1">
    <location>
        <begin position="169"/>
        <end position="192"/>
    </location>
</feature>
<dbReference type="EMBL" id="JADILZ010000028">
    <property type="protein sequence ID" value="MBO8477913.1"/>
    <property type="molecule type" value="Genomic_DNA"/>
</dbReference>
<name>A0A9D9IUW5_9BACT</name>
<feature type="chain" id="PRO_5039381979" description="Lipoprotein" evidence="2">
    <location>
        <begin position="20"/>
        <end position="192"/>
    </location>
</feature>
<evidence type="ECO:0000256" key="2">
    <source>
        <dbReference type="SAM" id="SignalP"/>
    </source>
</evidence>
<organism evidence="3 4">
    <name type="scientific">Candidatus Cryptobacteroides excrementipullorum</name>
    <dbReference type="NCBI Taxonomy" id="2840761"/>
    <lineage>
        <taxon>Bacteria</taxon>
        <taxon>Pseudomonadati</taxon>
        <taxon>Bacteroidota</taxon>
        <taxon>Bacteroidia</taxon>
        <taxon>Bacteroidales</taxon>
        <taxon>Candidatus Cryptobacteroides</taxon>
    </lineage>
</organism>
<proteinExistence type="predicted"/>